<accession>A0AAN1QGV0</accession>
<sequence length="353" mass="40594">MNILLLGGTGAMGLHLIDILSADQNNRVVVTSRQVRSNNKNVTYLKGDAHNLAFIKPVLAQSWDVIVDFMIYNTDTFNQRLNLLLSSTQQYVFLSSARVYSSTLEPIAESHPRLLDVTADDEYLSTDEYALTKARQENALLASNYKNWTIIRPYITFSDERLQLGVLEKEDWLYRAIQGRPIVFAKEMMDKITTLTFGFDVAKGISAVIGKIQALSETYHITSNQYLPWREVLDIYLDVLEKHLGWRPKVVLQDVNDFYKCHPAKYQIKYDRLFHRQFDNTKINAFVNVNDFADITASLQQSLSGFLNNPKFKHINWRAEAQKDKACGSVASLKEITSFKQKIRYLLSRYLSI</sequence>
<dbReference type="Pfam" id="PF01370">
    <property type="entry name" value="Epimerase"/>
    <property type="match status" value="1"/>
</dbReference>
<dbReference type="RefSeq" id="WP_123173453.1">
    <property type="nucleotide sequence ID" value="NZ_CP033604.1"/>
</dbReference>
<dbReference type="AlphaFoldDB" id="A0AAN1QGV0"/>
<reference evidence="2 3" key="1">
    <citation type="submission" date="2018-11" db="EMBL/GenBank/DDBJ databases">
        <title>Complete genome sequence of multidrug-resistant Aeromonas veronii strain MS-18-37.</title>
        <authorList>
            <person name="Abdelhamed H."/>
            <person name="Lawrence M."/>
            <person name="Waldbieser G."/>
        </authorList>
    </citation>
    <scope>NUCLEOTIDE SEQUENCE [LARGE SCALE GENOMIC DNA]</scope>
    <source>
        <strain evidence="2 3">MS-18-37</strain>
    </source>
</reference>
<dbReference type="InterPro" id="IPR050177">
    <property type="entry name" value="Lipid_A_modif_metabolic_enz"/>
</dbReference>
<organism evidence="2 3">
    <name type="scientific">Aeromonas veronii</name>
    <dbReference type="NCBI Taxonomy" id="654"/>
    <lineage>
        <taxon>Bacteria</taxon>
        <taxon>Pseudomonadati</taxon>
        <taxon>Pseudomonadota</taxon>
        <taxon>Gammaproteobacteria</taxon>
        <taxon>Aeromonadales</taxon>
        <taxon>Aeromonadaceae</taxon>
        <taxon>Aeromonas</taxon>
    </lineage>
</organism>
<dbReference type="PANTHER" id="PTHR43245">
    <property type="entry name" value="BIFUNCTIONAL POLYMYXIN RESISTANCE PROTEIN ARNA"/>
    <property type="match status" value="1"/>
</dbReference>
<evidence type="ECO:0000313" key="2">
    <source>
        <dbReference type="EMBL" id="AYV37968.1"/>
    </source>
</evidence>
<evidence type="ECO:0000259" key="1">
    <source>
        <dbReference type="Pfam" id="PF01370"/>
    </source>
</evidence>
<evidence type="ECO:0000313" key="3">
    <source>
        <dbReference type="Proteomes" id="UP000267614"/>
    </source>
</evidence>
<protein>
    <submittedName>
        <fullName evidence="2">Epimerase</fullName>
    </submittedName>
</protein>
<gene>
    <name evidence="2" type="ORF">EFI48_14810</name>
</gene>
<dbReference type="InterPro" id="IPR001509">
    <property type="entry name" value="Epimerase_deHydtase"/>
</dbReference>
<name>A0AAN1QGV0_AERVE</name>
<dbReference type="SUPFAM" id="SSF51735">
    <property type="entry name" value="NAD(P)-binding Rossmann-fold domains"/>
    <property type="match status" value="1"/>
</dbReference>
<feature type="domain" description="NAD-dependent epimerase/dehydratase" evidence="1">
    <location>
        <begin position="3"/>
        <end position="212"/>
    </location>
</feature>
<proteinExistence type="predicted"/>
<dbReference type="InterPro" id="IPR036291">
    <property type="entry name" value="NAD(P)-bd_dom_sf"/>
</dbReference>
<dbReference type="EMBL" id="CP033604">
    <property type="protein sequence ID" value="AYV37968.1"/>
    <property type="molecule type" value="Genomic_DNA"/>
</dbReference>
<dbReference type="Proteomes" id="UP000267614">
    <property type="component" value="Chromosome"/>
</dbReference>
<dbReference type="Gene3D" id="3.40.50.720">
    <property type="entry name" value="NAD(P)-binding Rossmann-like Domain"/>
    <property type="match status" value="1"/>
</dbReference>